<evidence type="ECO:0000313" key="1">
    <source>
        <dbReference type="EMBL" id="OZI32423.1"/>
    </source>
</evidence>
<gene>
    <name evidence="1" type="ORF">CAL29_22600</name>
</gene>
<accession>A0A261S7L3</accession>
<protein>
    <submittedName>
        <fullName evidence="1">Uncharacterized protein</fullName>
    </submittedName>
</protein>
<reference evidence="2" key="1">
    <citation type="submission" date="2017-05" db="EMBL/GenBank/DDBJ databases">
        <title>Complete and WGS of Bordetella genogroups.</title>
        <authorList>
            <person name="Spilker T."/>
            <person name="Lipuma J."/>
        </authorList>
    </citation>
    <scope>NUCLEOTIDE SEQUENCE [LARGE SCALE GENOMIC DNA]</scope>
    <source>
        <strain evidence="2">AU16122</strain>
    </source>
</reference>
<dbReference type="EMBL" id="NEVM01000005">
    <property type="protein sequence ID" value="OZI32423.1"/>
    <property type="molecule type" value="Genomic_DNA"/>
</dbReference>
<proteinExistence type="predicted"/>
<dbReference type="AlphaFoldDB" id="A0A261S7L3"/>
<organism evidence="1 2">
    <name type="scientific">Bordetella genomosp. 10</name>
    <dbReference type="NCBI Taxonomy" id="1416804"/>
    <lineage>
        <taxon>Bacteria</taxon>
        <taxon>Pseudomonadati</taxon>
        <taxon>Pseudomonadota</taxon>
        <taxon>Betaproteobacteria</taxon>
        <taxon>Burkholderiales</taxon>
        <taxon>Alcaligenaceae</taxon>
        <taxon>Bordetella</taxon>
    </lineage>
</organism>
<keyword evidence="2" id="KW-1185">Reference proteome</keyword>
<comment type="caution">
    <text evidence="1">The sequence shown here is derived from an EMBL/GenBank/DDBJ whole genome shotgun (WGS) entry which is preliminary data.</text>
</comment>
<evidence type="ECO:0000313" key="2">
    <source>
        <dbReference type="Proteomes" id="UP000216020"/>
    </source>
</evidence>
<name>A0A261S7L3_9BORD</name>
<sequence>MNGINGDVTGRQVLVYYAWSRPGETGAPLDVIEDRFPALFESRRMGFPKFHEFSDPCRFEQGIGGFLDHIMKGNFKAFVDLAATLAGRQAREVERVTDDGAFTPLDARLLDGVDTLVVISFDSYRTAQQAGPGEIEALRAFLGQPDHVAFVCPHHDIGEAGGLPEGERLSCRIAEFLHHGDRTIPARQQFGGFARSLLAGLGVPVENRFGLRPLAQADGTPAPIEVETELDRLGLLRNVDTFNLHAHLPQLERLDTALAGLDVLARQRIDPAAPPHPFARGRATFDALLQSRPETFRGNLLVGDATLWSSTAGGVDSLRRLWENVLRRPVQSLRQ</sequence>
<dbReference type="Proteomes" id="UP000216020">
    <property type="component" value="Unassembled WGS sequence"/>
</dbReference>